<proteinExistence type="predicted"/>
<evidence type="ECO:0000313" key="1">
    <source>
        <dbReference type="EMBL" id="KFM69248.1"/>
    </source>
</evidence>
<dbReference type="AlphaFoldDB" id="A0A087TVV9"/>
<name>A0A087TVV9_STEMI</name>
<dbReference type="Proteomes" id="UP000054359">
    <property type="component" value="Unassembled WGS sequence"/>
</dbReference>
<gene>
    <name evidence="1" type="ORF">X975_02679</name>
</gene>
<reference evidence="1 2" key="1">
    <citation type="submission" date="2013-11" db="EMBL/GenBank/DDBJ databases">
        <title>Genome sequencing of Stegodyphus mimosarum.</title>
        <authorList>
            <person name="Bechsgaard J."/>
        </authorList>
    </citation>
    <scope>NUCLEOTIDE SEQUENCE [LARGE SCALE GENOMIC DNA]</scope>
</reference>
<keyword evidence="2" id="KW-1185">Reference proteome</keyword>
<accession>A0A087TVV9</accession>
<feature type="non-terminal residue" evidence="1">
    <location>
        <position position="71"/>
    </location>
</feature>
<sequence length="71" mass="8241">MKTKKIKLLHWRMKQNAKMKNIISELRKGMFSKEDTIDILERLGGANKKILKRQIAKVKGNPASNKYTSKL</sequence>
<protein>
    <submittedName>
        <fullName evidence="1">Uncharacterized protein</fullName>
    </submittedName>
</protein>
<evidence type="ECO:0000313" key="2">
    <source>
        <dbReference type="Proteomes" id="UP000054359"/>
    </source>
</evidence>
<organism evidence="1 2">
    <name type="scientific">Stegodyphus mimosarum</name>
    <name type="common">African social velvet spider</name>
    <dbReference type="NCBI Taxonomy" id="407821"/>
    <lineage>
        <taxon>Eukaryota</taxon>
        <taxon>Metazoa</taxon>
        <taxon>Ecdysozoa</taxon>
        <taxon>Arthropoda</taxon>
        <taxon>Chelicerata</taxon>
        <taxon>Arachnida</taxon>
        <taxon>Araneae</taxon>
        <taxon>Araneomorphae</taxon>
        <taxon>Entelegynae</taxon>
        <taxon>Eresoidea</taxon>
        <taxon>Eresidae</taxon>
        <taxon>Stegodyphus</taxon>
    </lineage>
</organism>
<dbReference type="EMBL" id="KK116997">
    <property type="protein sequence ID" value="KFM69248.1"/>
    <property type="molecule type" value="Genomic_DNA"/>
</dbReference>